<reference evidence="1 2" key="1">
    <citation type="journal article" date="2025" name="Microbiol. Resour. Announc.">
        <title>Draft genome sequences for Neonectria magnoliae and Neonectria punicea, canker pathogens of Liriodendron tulipifera and Acer saccharum in West Virginia.</title>
        <authorList>
            <person name="Petronek H.M."/>
            <person name="Kasson M.T."/>
            <person name="Metheny A.M."/>
            <person name="Stauder C.M."/>
            <person name="Lovett B."/>
            <person name="Lynch S.C."/>
            <person name="Garnas J.R."/>
            <person name="Kasson L.R."/>
            <person name="Stajich J.E."/>
        </authorList>
    </citation>
    <scope>NUCLEOTIDE SEQUENCE [LARGE SCALE GENOMIC DNA]</scope>
    <source>
        <strain evidence="1 2">NRRL 64651</strain>
    </source>
</reference>
<proteinExistence type="predicted"/>
<dbReference type="PANTHER" id="PTHR46411">
    <property type="entry name" value="FAMILY ATPASE, PUTATIVE-RELATED"/>
    <property type="match status" value="1"/>
</dbReference>
<evidence type="ECO:0008006" key="3">
    <source>
        <dbReference type="Google" id="ProtNLM"/>
    </source>
</evidence>
<evidence type="ECO:0000313" key="2">
    <source>
        <dbReference type="Proteomes" id="UP001498421"/>
    </source>
</evidence>
<dbReference type="InterPro" id="IPR027417">
    <property type="entry name" value="P-loop_NTPase"/>
</dbReference>
<accession>A0ABR1IFL9</accession>
<name>A0ABR1IFL9_9HYPO</name>
<dbReference type="SUPFAM" id="SSF52540">
    <property type="entry name" value="P-loop containing nucleoside triphosphate hydrolases"/>
    <property type="match status" value="1"/>
</dbReference>
<dbReference type="Gene3D" id="3.40.50.300">
    <property type="entry name" value="P-loop containing nucleotide triphosphate hydrolases"/>
    <property type="match status" value="1"/>
</dbReference>
<dbReference type="Proteomes" id="UP001498421">
    <property type="component" value="Unassembled WGS sequence"/>
</dbReference>
<sequence>MRYNGLVVSKKPYHNQGDIIVDHQIYKLESSDSSNFEILDISGERTPGPFWITSVSKFNDMECSSGTHLQPAQYLLLPAYVIGFAREKREWTVFDMSFVENLEENETGSMDNVIIDPAKRELIEAAVAPREDPAWNPGTDLGTEEVQMEKRLMKWLDRATTWGVIVLIDEAEVYLDQRQTGTISRNALVTAFLRTMEYFPGLFFLTSNGIGLLDEAVMWRIHLTIRDVALSRDSYPENFQLNGRDIRNMSNIDETILLSTISVARFKALNASRYGEAPAVIKVKVEQLQKVLENRENFNEDYKRATACYSDQMAAERFLRSGGAGGREES</sequence>
<dbReference type="PANTHER" id="PTHR46411:SF4">
    <property type="entry name" value="AAA+ ATPASE DOMAIN-CONTAINING PROTEIN"/>
    <property type="match status" value="1"/>
</dbReference>
<evidence type="ECO:0000313" key="1">
    <source>
        <dbReference type="EMBL" id="KAK7431782.1"/>
    </source>
</evidence>
<dbReference type="EMBL" id="JAZAVK010000009">
    <property type="protein sequence ID" value="KAK7431782.1"/>
    <property type="molecule type" value="Genomic_DNA"/>
</dbReference>
<protein>
    <recommendedName>
        <fullName evidence="3">ATPase AAA-type core domain-containing protein</fullName>
    </recommendedName>
</protein>
<keyword evidence="2" id="KW-1185">Reference proteome</keyword>
<gene>
    <name evidence="1" type="ORF">QQZ08_001722</name>
</gene>
<comment type="caution">
    <text evidence="1">The sequence shown here is derived from an EMBL/GenBank/DDBJ whole genome shotgun (WGS) entry which is preliminary data.</text>
</comment>
<organism evidence="1 2">
    <name type="scientific">Neonectria magnoliae</name>
    <dbReference type="NCBI Taxonomy" id="2732573"/>
    <lineage>
        <taxon>Eukaryota</taxon>
        <taxon>Fungi</taxon>
        <taxon>Dikarya</taxon>
        <taxon>Ascomycota</taxon>
        <taxon>Pezizomycotina</taxon>
        <taxon>Sordariomycetes</taxon>
        <taxon>Hypocreomycetidae</taxon>
        <taxon>Hypocreales</taxon>
        <taxon>Nectriaceae</taxon>
        <taxon>Neonectria</taxon>
    </lineage>
</organism>